<dbReference type="AlphaFoldDB" id="A0A2I1HT82"/>
<evidence type="ECO:0000313" key="2">
    <source>
        <dbReference type="EMBL" id="PKY62095.1"/>
    </source>
</evidence>
<feature type="compositionally biased region" description="Polar residues" evidence="1">
    <location>
        <begin position="79"/>
        <end position="91"/>
    </location>
</feature>
<keyword evidence="3" id="KW-1185">Reference proteome</keyword>
<feature type="compositionally biased region" description="Polar residues" evidence="1">
    <location>
        <begin position="25"/>
        <end position="41"/>
    </location>
</feature>
<comment type="caution">
    <text evidence="2">The sequence shown here is derived from an EMBL/GenBank/DDBJ whole genome shotgun (WGS) entry which is preliminary data.</text>
</comment>
<sequence length="519" mass="58552">SRGLTWHSPDDVKNLCHVCGRHGCSPSQCSPRPAKKTSTQLDKLYSRFKAGPQRGRTSDPSRRSSSRSRSRSRNTRPNTQKTGPNNNGTRQSGSRPPASTSSSKPVQSRDQLSQPIGRPIVTSPAHQAGSGSLSRLDYIWISPFFPIPHLWSSVSDLTDVISTDHFLIVAHFDFLELKDHHAPSYLKQRQRCRTSYDFHSASSVQKESFASTVSALLPAISSLSRGIPLNQLWHQFKSSLLSASRSHFPRVNISLSRPKDIPHELRPYTRLSNSLTHFVISLKKMTTISQLRLAWSRFFVDFKPGFLRLFSDQMCLLNSLPDPVNLDEIFIATSLSLDEFRAQLQTSLRKLKQFLSVRITLEFEKFKTASMKSAVAERNENFYENKGKFITSSLNKERRCIVLDRVLVVDLPESPKLLVAPEEIKAAAITHFQNVVGPSISPFDSLTSLPPRWKRRYAPLEQFQESLYDPVMAPISVSELHEVISLSPAHKAPGPSSIPYEWFKVLPETALDFLCELMN</sequence>
<dbReference type="VEuPathDB" id="FungiDB:RhiirFUN_005657"/>
<evidence type="ECO:0000256" key="1">
    <source>
        <dbReference type="SAM" id="MobiDB-lite"/>
    </source>
</evidence>
<accession>A0A2I1HT82</accession>
<dbReference type="Proteomes" id="UP000234323">
    <property type="component" value="Unassembled WGS sequence"/>
</dbReference>
<evidence type="ECO:0000313" key="3">
    <source>
        <dbReference type="Proteomes" id="UP000234323"/>
    </source>
</evidence>
<evidence type="ECO:0008006" key="4">
    <source>
        <dbReference type="Google" id="ProtNLM"/>
    </source>
</evidence>
<dbReference type="VEuPathDB" id="FungiDB:FUN_024250"/>
<reference evidence="2 3" key="1">
    <citation type="submission" date="2015-10" db="EMBL/GenBank/DDBJ databases">
        <title>Genome analyses suggest a sexual origin of heterokaryosis in a supposedly ancient asexual fungus.</title>
        <authorList>
            <person name="Ropars J."/>
            <person name="Sedzielewska K."/>
            <person name="Noel J."/>
            <person name="Charron P."/>
            <person name="Farinelli L."/>
            <person name="Marton T."/>
            <person name="Kruger M."/>
            <person name="Pelin A."/>
            <person name="Brachmann A."/>
            <person name="Corradi N."/>
        </authorList>
    </citation>
    <scope>NUCLEOTIDE SEQUENCE [LARGE SCALE GENOMIC DNA]</scope>
    <source>
        <strain evidence="2 3">A4</strain>
    </source>
</reference>
<feature type="compositionally biased region" description="Basic residues" evidence="1">
    <location>
        <begin position="64"/>
        <end position="74"/>
    </location>
</feature>
<name>A0A2I1HT82_9GLOM</name>
<dbReference type="EMBL" id="LLXI01006400">
    <property type="protein sequence ID" value="PKY62095.1"/>
    <property type="molecule type" value="Genomic_DNA"/>
</dbReference>
<feature type="non-terminal residue" evidence="2">
    <location>
        <position position="519"/>
    </location>
</feature>
<feature type="region of interest" description="Disordered" evidence="1">
    <location>
        <begin position="22"/>
        <end position="130"/>
    </location>
</feature>
<gene>
    <name evidence="2" type="ORF">RhiirA4_432288</name>
</gene>
<proteinExistence type="predicted"/>
<feature type="compositionally biased region" description="Low complexity" evidence="1">
    <location>
        <begin position="92"/>
        <end position="105"/>
    </location>
</feature>
<organism evidence="2 3">
    <name type="scientific">Rhizophagus irregularis</name>
    <dbReference type="NCBI Taxonomy" id="588596"/>
    <lineage>
        <taxon>Eukaryota</taxon>
        <taxon>Fungi</taxon>
        <taxon>Fungi incertae sedis</taxon>
        <taxon>Mucoromycota</taxon>
        <taxon>Glomeromycotina</taxon>
        <taxon>Glomeromycetes</taxon>
        <taxon>Glomerales</taxon>
        <taxon>Glomeraceae</taxon>
        <taxon>Rhizophagus</taxon>
    </lineage>
</organism>
<protein>
    <recommendedName>
        <fullName evidence="4">Endonuclease/exonuclease/phosphatase domain-containing protein</fullName>
    </recommendedName>
</protein>
<dbReference type="VEuPathDB" id="FungiDB:RhiirA1_468710"/>
<feature type="non-terminal residue" evidence="2">
    <location>
        <position position="1"/>
    </location>
</feature>